<keyword evidence="1 4" id="KW-0238">DNA-binding</keyword>
<dbReference type="PROSITE" id="PS50071">
    <property type="entry name" value="HOMEOBOX_2"/>
    <property type="match status" value="1"/>
</dbReference>
<name>D8M4M4_BLAHO</name>
<dbReference type="InterPro" id="IPR008422">
    <property type="entry name" value="KN_HD"/>
</dbReference>
<feature type="region of interest" description="Disordered" evidence="5">
    <location>
        <begin position="107"/>
        <end position="154"/>
    </location>
</feature>
<dbReference type="InterPro" id="IPR001356">
    <property type="entry name" value="HD"/>
</dbReference>
<evidence type="ECO:0000256" key="1">
    <source>
        <dbReference type="ARBA" id="ARBA00023125"/>
    </source>
</evidence>
<dbReference type="Pfam" id="PF05920">
    <property type="entry name" value="Homeobox_KN"/>
    <property type="match status" value="1"/>
</dbReference>
<feature type="DNA-binding region" description="Homeobox" evidence="4">
    <location>
        <begin position="45"/>
        <end position="107"/>
    </location>
</feature>
<proteinExistence type="predicted"/>
<feature type="domain" description="Homeobox" evidence="6">
    <location>
        <begin position="43"/>
        <end position="106"/>
    </location>
</feature>
<dbReference type="Proteomes" id="UP000008312">
    <property type="component" value="Unassembled WGS sequence"/>
</dbReference>
<comment type="subcellular location">
    <subcellularLocation>
        <location evidence="4">Nucleus</location>
    </subcellularLocation>
</comment>
<evidence type="ECO:0000256" key="5">
    <source>
        <dbReference type="SAM" id="MobiDB-lite"/>
    </source>
</evidence>
<dbReference type="SMART" id="SM00389">
    <property type="entry name" value="HOX"/>
    <property type="match status" value="1"/>
</dbReference>
<dbReference type="GO" id="GO:0006355">
    <property type="term" value="P:regulation of DNA-templated transcription"/>
    <property type="evidence" value="ECO:0007669"/>
    <property type="project" value="InterPro"/>
</dbReference>
<keyword evidence="2 4" id="KW-0371">Homeobox</keyword>
<dbReference type="GeneID" id="24920089"/>
<sequence>MRRELDALNSRFSTDSKARATFVCNYSNKCASKPFVPNETNLLMKKQRRNRLPSAALEILWNFLREHRDNPYPTSQEKEWLAQQTNLSVTQIRNWFTNTRKRKLIQSQESDEEYLTDSDFSDSFHDSQTSSDSQPHKRRGRKKSSSTRSQGPLEMVQHQSTITMNDGTLSKVTKNQDGTWIQFLSAFDHNSNLNHSSDVDSEGAHQQQQEFSLPDFDNYTESNFSYDYSRTNLNNPEQHEYIINNEVATHVKRQQQQLSQQQLQLNQQLNQQQQQQENRQPSDSQM</sequence>
<dbReference type="OrthoDB" id="10056939at2759"/>
<dbReference type="Gene3D" id="1.10.10.60">
    <property type="entry name" value="Homeodomain-like"/>
    <property type="match status" value="1"/>
</dbReference>
<evidence type="ECO:0000256" key="4">
    <source>
        <dbReference type="PROSITE-ProRule" id="PRU00108"/>
    </source>
</evidence>
<feature type="compositionally biased region" description="Acidic residues" evidence="5">
    <location>
        <begin position="109"/>
        <end position="120"/>
    </location>
</feature>
<keyword evidence="3 4" id="KW-0539">Nucleus</keyword>
<evidence type="ECO:0000313" key="7">
    <source>
        <dbReference type="EMBL" id="CBK23013.2"/>
    </source>
</evidence>
<dbReference type="AlphaFoldDB" id="D8M4M4"/>
<feature type="compositionally biased region" description="Polar residues" evidence="5">
    <location>
        <begin position="277"/>
        <end position="286"/>
    </location>
</feature>
<dbReference type="InterPro" id="IPR050224">
    <property type="entry name" value="TALE_homeobox"/>
</dbReference>
<evidence type="ECO:0000256" key="2">
    <source>
        <dbReference type="ARBA" id="ARBA00023155"/>
    </source>
</evidence>
<dbReference type="GO" id="GO:0003677">
    <property type="term" value="F:DNA binding"/>
    <property type="evidence" value="ECO:0007669"/>
    <property type="project" value="UniProtKB-UniRule"/>
</dbReference>
<evidence type="ECO:0000256" key="3">
    <source>
        <dbReference type="ARBA" id="ARBA00023242"/>
    </source>
</evidence>
<gene>
    <name evidence="7" type="ORF">GSBLH_T00002961001</name>
</gene>
<dbReference type="InterPro" id="IPR009057">
    <property type="entry name" value="Homeodomain-like_sf"/>
</dbReference>
<feature type="region of interest" description="Disordered" evidence="5">
    <location>
        <begin position="257"/>
        <end position="286"/>
    </location>
</feature>
<dbReference type="GO" id="GO:0005634">
    <property type="term" value="C:nucleus"/>
    <property type="evidence" value="ECO:0007669"/>
    <property type="project" value="UniProtKB-SubCell"/>
</dbReference>
<dbReference type="EMBL" id="FN668653">
    <property type="protein sequence ID" value="CBK23013.2"/>
    <property type="molecule type" value="Genomic_DNA"/>
</dbReference>
<evidence type="ECO:0000259" key="6">
    <source>
        <dbReference type="PROSITE" id="PS50071"/>
    </source>
</evidence>
<accession>D8M4M4</accession>
<protein>
    <recommendedName>
        <fullName evidence="6">Homeobox domain-containing protein</fullName>
    </recommendedName>
</protein>
<evidence type="ECO:0000313" key="8">
    <source>
        <dbReference type="Proteomes" id="UP000008312"/>
    </source>
</evidence>
<dbReference type="CDD" id="cd00086">
    <property type="entry name" value="homeodomain"/>
    <property type="match status" value="1"/>
</dbReference>
<organism evidence="7">
    <name type="scientific">Blastocystis hominis</name>
    <dbReference type="NCBI Taxonomy" id="12968"/>
    <lineage>
        <taxon>Eukaryota</taxon>
        <taxon>Sar</taxon>
        <taxon>Stramenopiles</taxon>
        <taxon>Bigyra</taxon>
        <taxon>Opalozoa</taxon>
        <taxon>Opalinata</taxon>
        <taxon>Blastocystidae</taxon>
        <taxon>Blastocystis</taxon>
    </lineage>
</organism>
<feature type="compositionally biased region" description="Low complexity" evidence="5">
    <location>
        <begin position="257"/>
        <end position="276"/>
    </location>
</feature>
<keyword evidence="8" id="KW-1185">Reference proteome</keyword>
<feature type="compositionally biased region" description="Basic residues" evidence="5">
    <location>
        <begin position="136"/>
        <end position="145"/>
    </location>
</feature>
<reference evidence="7" key="1">
    <citation type="submission" date="2010-02" db="EMBL/GenBank/DDBJ databases">
        <title>Sequencing and annotation of the Blastocystis hominis genome.</title>
        <authorList>
            <person name="Wincker P."/>
        </authorList>
    </citation>
    <scope>NUCLEOTIDE SEQUENCE</scope>
    <source>
        <strain evidence="7">Singapore isolate B</strain>
    </source>
</reference>
<dbReference type="RefSeq" id="XP_012897061.1">
    <property type="nucleotide sequence ID" value="XM_013041607.1"/>
</dbReference>
<dbReference type="SUPFAM" id="SSF46689">
    <property type="entry name" value="Homeodomain-like"/>
    <property type="match status" value="1"/>
</dbReference>
<dbReference type="PANTHER" id="PTHR11850">
    <property type="entry name" value="HOMEOBOX PROTEIN TRANSCRIPTION FACTORS"/>
    <property type="match status" value="1"/>
</dbReference>
<dbReference type="InParanoid" id="D8M4M4"/>